<gene>
    <name evidence="2" type="ORF">K402DRAFT_332809</name>
</gene>
<sequence length="732" mass="82448">MPFVSKPPSQEQGWPKRGLATEILDHIAKYLSRDDMKALRLTSWELENHFSARLLHTVVVPFNTEIYGMIHEANSVVGHAIDVFKGFGPHIERFGMAFEIDPDSLMHPPEKHTVNRCKSYWGEYDWPVSEYKRFDAVAGLESAADETPKMKTAFSYFTKVKELALSIDSSLGWLNGPDVSLRSRINRQPPSVFGQSHLISDRKTQAQQQLWKYLQFCEMDKGSKGVLFTCLDDPDSPVLGLSVIPNRLSAAQLEWLLETEWAQRAFLMTYMVAVVDNPMAFQHVHTLNIARLSSRYLPLIDREDFWSALPQLHTVTLMVIADWRTVTKDAAGYVSTHSVNPRQAADAFHSLLTETIAEITSIKDLRIGWASGGEHAEGLHGRNQHVLPCPLIVNNAWFSRERSTPEHQRYLDALMPEFPHVENLTLINCWMTPYSVLSMVAKHRTASLKKLTFDSVSLTTAPLPEGNRHPVIPPLNPNPPYLGPFRDGSWPTILDVISPGKTLDDFNTPSSADRAILDSSNLEAISLISCGYTRVILEPWDQSALNFTPRPGSLGSASDEQYFEKKRSALSMYMMQPDRHVGAVTGARHPLFASIVPNIPRDEHIALEVAWEAEMGWADREKSFAATFDGCLPGGTGRFSAEINRKDRERIGQEGEDENPFVRVTIPLVPEREPSFSSSSEDDSRDEHDDEDERDDEDEHDQANGEVPENERGRFGHGQGEFLPPALFPHLY</sequence>
<evidence type="ECO:0008006" key="4">
    <source>
        <dbReference type="Google" id="ProtNLM"/>
    </source>
</evidence>
<organism evidence="2 3">
    <name type="scientific">Aulographum hederae CBS 113979</name>
    <dbReference type="NCBI Taxonomy" id="1176131"/>
    <lineage>
        <taxon>Eukaryota</taxon>
        <taxon>Fungi</taxon>
        <taxon>Dikarya</taxon>
        <taxon>Ascomycota</taxon>
        <taxon>Pezizomycotina</taxon>
        <taxon>Dothideomycetes</taxon>
        <taxon>Pleosporomycetidae</taxon>
        <taxon>Aulographales</taxon>
        <taxon>Aulographaceae</taxon>
    </lineage>
</organism>
<feature type="compositionally biased region" description="Acidic residues" evidence="1">
    <location>
        <begin position="680"/>
        <end position="700"/>
    </location>
</feature>
<dbReference type="EMBL" id="ML977157">
    <property type="protein sequence ID" value="KAF1986329.1"/>
    <property type="molecule type" value="Genomic_DNA"/>
</dbReference>
<feature type="region of interest" description="Disordered" evidence="1">
    <location>
        <begin position="649"/>
        <end position="732"/>
    </location>
</feature>
<evidence type="ECO:0000256" key="1">
    <source>
        <dbReference type="SAM" id="MobiDB-lite"/>
    </source>
</evidence>
<dbReference type="AlphaFoldDB" id="A0A6G1H001"/>
<keyword evidence="3" id="KW-1185">Reference proteome</keyword>
<proteinExistence type="predicted"/>
<reference evidence="2" key="1">
    <citation type="journal article" date="2020" name="Stud. Mycol.">
        <title>101 Dothideomycetes genomes: a test case for predicting lifestyles and emergence of pathogens.</title>
        <authorList>
            <person name="Haridas S."/>
            <person name="Albert R."/>
            <person name="Binder M."/>
            <person name="Bloem J."/>
            <person name="Labutti K."/>
            <person name="Salamov A."/>
            <person name="Andreopoulos B."/>
            <person name="Baker S."/>
            <person name="Barry K."/>
            <person name="Bills G."/>
            <person name="Bluhm B."/>
            <person name="Cannon C."/>
            <person name="Castanera R."/>
            <person name="Culley D."/>
            <person name="Daum C."/>
            <person name="Ezra D."/>
            <person name="Gonzalez J."/>
            <person name="Henrissat B."/>
            <person name="Kuo A."/>
            <person name="Liang C."/>
            <person name="Lipzen A."/>
            <person name="Lutzoni F."/>
            <person name="Magnuson J."/>
            <person name="Mondo S."/>
            <person name="Nolan M."/>
            <person name="Ohm R."/>
            <person name="Pangilinan J."/>
            <person name="Park H.-J."/>
            <person name="Ramirez L."/>
            <person name="Alfaro M."/>
            <person name="Sun H."/>
            <person name="Tritt A."/>
            <person name="Yoshinaga Y."/>
            <person name="Zwiers L.-H."/>
            <person name="Turgeon B."/>
            <person name="Goodwin S."/>
            <person name="Spatafora J."/>
            <person name="Crous P."/>
            <person name="Grigoriev I."/>
        </authorList>
    </citation>
    <scope>NUCLEOTIDE SEQUENCE</scope>
    <source>
        <strain evidence="2">CBS 113979</strain>
    </source>
</reference>
<dbReference type="Proteomes" id="UP000800041">
    <property type="component" value="Unassembled WGS sequence"/>
</dbReference>
<evidence type="ECO:0000313" key="3">
    <source>
        <dbReference type="Proteomes" id="UP000800041"/>
    </source>
</evidence>
<protein>
    <recommendedName>
        <fullName evidence="4">F-box domain-containing protein</fullName>
    </recommendedName>
</protein>
<dbReference type="OrthoDB" id="4194555at2759"/>
<evidence type="ECO:0000313" key="2">
    <source>
        <dbReference type="EMBL" id="KAF1986329.1"/>
    </source>
</evidence>
<name>A0A6G1H001_9PEZI</name>
<accession>A0A6G1H001</accession>